<proteinExistence type="predicted"/>
<dbReference type="Gene3D" id="2.40.160.20">
    <property type="match status" value="1"/>
</dbReference>
<evidence type="ECO:0000313" key="3">
    <source>
        <dbReference type="Proteomes" id="UP000886523"/>
    </source>
</evidence>
<accession>A0A9P6E187</accession>
<sequence>MFLPLLTILSLGTAAFVAAAPGSDSSLPHPQTRLAFLSTIVVDLVDFREIAIPEGTRVNVDIRGGNWTKPDGTLLANILGGLGGEHGYIDSTGVFHLDVRYTVQFVQDNKWGYVQMNGFGTAGVSNKAFITLESDSVAAKGLLEQALYAPGKFVGDGLVAPHWAFVVNTASNFSQFYPC</sequence>
<evidence type="ECO:0000313" key="2">
    <source>
        <dbReference type="EMBL" id="KAF9518095.1"/>
    </source>
</evidence>
<reference evidence="2" key="1">
    <citation type="journal article" date="2020" name="Nat. Commun.">
        <title>Large-scale genome sequencing of mycorrhizal fungi provides insights into the early evolution of symbiotic traits.</title>
        <authorList>
            <person name="Miyauchi S."/>
            <person name="Kiss E."/>
            <person name="Kuo A."/>
            <person name="Drula E."/>
            <person name="Kohler A."/>
            <person name="Sanchez-Garcia M."/>
            <person name="Morin E."/>
            <person name="Andreopoulos B."/>
            <person name="Barry K.W."/>
            <person name="Bonito G."/>
            <person name="Buee M."/>
            <person name="Carver A."/>
            <person name="Chen C."/>
            <person name="Cichocki N."/>
            <person name="Clum A."/>
            <person name="Culley D."/>
            <person name="Crous P.W."/>
            <person name="Fauchery L."/>
            <person name="Girlanda M."/>
            <person name="Hayes R.D."/>
            <person name="Keri Z."/>
            <person name="LaButti K."/>
            <person name="Lipzen A."/>
            <person name="Lombard V."/>
            <person name="Magnuson J."/>
            <person name="Maillard F."/>
            <person name="Murat C."/>
            <person name="Nolan M."/>
            <person name="Ohm R.A."/>
            <person name="Pangilinan J."/>
            <person name="Pereira M.F."/>
            <person name="Perotto S."/>
            <person name="Peter M."/>
            <person name="Pfister S."/>
            <person name="Riley R."/>
            <person name="Sitrit Y."/>
            <person name="Stielow J.B."/>
            <person name="Szollosi G."/>
            <person name="Zifcakova L."/>
            <person name="Stursova M."/>
            <person name="Spatafora J.W."/>
            <person name="Tedersoo L."/>
            <person name="Vaario L.M."/>
            <person name="Yamada A."/>
            <person name="Yan M."/>
            <person name="Wang P."/>
            <person name="Xu J."/>
            <person name="Bruns T."/>
            <person name="Baldrian P."/>
            <person name="Vilgalys R."/>
            <person name="Dunand C."/>
            <person name="Henrissat B."/>
            <person name="Grigoriev I.V."/>
            <person name="Hibbett D."/>
            <person name="Nagy L.G."/>
            <person name="Martin F.M."/>
        </authorList>
    </citation>
    <scope>NUCLEOTIDE SEQUENCE</scope>
    <source>
        <strain evidence="2">UP504</strain>
    </source>
</reference>
<dbReference type="Proteomes" id="UP000886523">
    <property type="component" value="Unassembled WGS sequence"/>
</dbReference>
<comment type="caution">
    <text evidence="2">The sequence shown here is derived from an EMBL/GenBank/DDBJ whole genome shotgun (WGS) entry which is preliminary data.</text>
</comment>
<dbReference type="EMBL" id="MU128927">
    <property type="protein sequence ID" value="KAF9518095.1"/>
    <property type="molecule type" value="Genomic_DNA"/>
</dbReference>
<dbReference type="AlphaFoldDB" id="A0A9P6E187"/>
<keyword evidence="1" id="KW-0732">Signal</keyword>
<dbReference type="OrthoDB" id="5231894at2759"/>
<gene>
    <name evidence="2" type="ORF">BS47DRAFT_1338685</name>
</gene>
<feature type="chain" id="PRO_5040275100" evidence="1">
    <location>
        <begin position="20"/>
        <end position="179"/>
    </location>
</feature>
<organism evidence="2 3">
    <name type="scientific">Hydnum rufescens UP504</name>
    <dbReference type="NCBI Taxonomy" id="1448309"/>
    <lineage>
        <taxon>Eukaryota</taxon>
        <taxon>Fungi</taxon>
        <taxon>Dikarya</taxon>
        <taxon>Basidiomycota</taxon>
        <taxon>Agaricomycotina</taxon>
        <taxon>Agaricomycetes</taxon>
        <taxon>Cantharellales</taxon>
        <taxon>Hydnaceae</taxon>
        <taxon>Hydnum</taxon>
    </lineage>
</organism>
<evidence type="ECO:0000256" key="1">
    <source>
        <dbReference type="SAM" id="SignalP"/>
    </source>
</evidence>
<protein>
    <submittedName>
        <fullName evidence="2">Uncharacterized protein</fullName>
    </submittedName>
</protein>
<feature type="signal peptide" evidence="1">
    <location>
        <begin position="1"/>
        <end position="19"/>
    </location>
</feature>
<keyword evidence="3" id="KW-1185">Reference proteome</keyword>
<name>A0A9P6E187_9AGAM</name>